<dbReference type="EMBL" id="AMZH03006412">
    <property type="protein sequence ID" value="RRT63907.1"/>
    <property type="molecule type" value="Genomic_DNA"/>
</dbReference>
<accession>A0A426ZIT8</accession>
<sequence length="153" mass="16452">MIIPRVSGLSMTTRSSSGVSPSAGPVRTTPKTMGKKAVPRRSPPSSAPPALRRTPSRRPSSLSASAAIDREHRVDGVRDQNTPLLPKRANNGVLIQQVAEPFVDVVGSQPYEAIVMEPHEKEGEDEDDDESEGIHTALSIGLTREEDLRVLAP</sequence>
<gene>
    <name evidence="2" type="ORF">B296_00009668</name>
</gene>
<feature type="compositionally biased region" description="Basic and acidic residues" evidence="1">
    <location>
        <begin position="68"/>
        <end position="78"/>
    </location>
</feature>
<name>A0A426ZIT8_ENSVE</name>
<reference evidence="2 3" key="1">
    <citation type="journal article" date="2014" name="Agronomy (Basel)">
        <title>A Draft Genome Sequence for Ensete ventricosum, the Drought-Tolerant Tree Against Hunger.</title>
        <authorList>
            <person name="Harrison J."/>
            <person name="Moore K.A."/>
            <person name="Paszkiewicz K."/>
            <person name="Jones T."/>
            <person name="Grant M."/>
            <person name="Ambacheew D."/>
            <person name="Muzemil S."/>
            <person name="Studholme D.J."/>
        </authorList>
    </citation>
    <scope>NUCLEOTIDE SEQUENCE [LARGE SCALE GENOMIC DNA]</scope>
</reference>
<feature type="compositionally biased region" description="Basic and acidic residues" evidence="1">
    <location>
        <begin position="143"/>
        <end position="153"/>
    </location>
</feature>
<comment type="caution">
    <text evidence="2">The sequence shown here is derived from an EMBL/GenBank/DDBJ whole genome shotgun (WGS) entry which is preliminary data.</text>
</comment>
<feature type="region of interest" description="Disordered" evidence="1">
    <location>
        <begin position="1"/>
        <end position="86"/>
    </location>
</feature>
<evidence type="ECO:0000313" key="2">
    <source>
        <dbReference type="EMBL" id="RRT63907.1"/>
    </source>
</evidence>
<dbReference type="Proteomes" id="UP000287651">
    <property type="component" value="Unassembled WGS sequence"/>
</dbReference>
<dbReference type="AlphaFoldDB" id="A0A426ZIT8"/>
<feature type="region of interest" description="Disordered" evidence="1">
    <location>
        <begin position="118"/>
        <end position="153"/>
    </location>
</feature>
<evidence type="ECO:0000313" key="3">
    <source>
        <dbReference type="Proteomes" id="UP000287651"/>
    </source>
</evidence>
<proteinExistence type="predicted"/>
<protein>
    <submittedName>
        <fullName evidence="2">Uncharacterized protein</fullName>
    </submittedName>
</protein>
<organism evidence="2 3">
    <name type="scientific">Ensete ventricosum</name>
    <name type="common">Abyssinian banana</name>
    <name type="synonym">Musa ensete</name>
    <dbReference type="NCBI Taxonomy" id="4639"/>
    <lineage>
        <taxon>Eukaryota</taxon>
        <taxon>Viridiplantae</taxon>
        <taxon>Streptophyta</taxon>
        <taxon>Embryophyta</taxon>
        <taxon>Tracheophyta</taxon>
        <taxon>Spermatophyta</taxon>
        <taxon>Magnoliopsida</taxon>
        <taxon>Liliopsida</taxon>
        <taxon>Zingiberales</taxon>
        <taxon>Musaceae</taxon>
        <taxon>Ensete</taxon>
    </lineage>
</organism>
<feature type="compositionally biased region" description="Low complexity" evidence="1">
    <location>
        <begin position="10"/>
        <end position="27"/>
    </location>
</feature>
<feature type="compositionally biased region" description="Low complexity" evidence="1">
    <location>
        <begin position="48"/>
        <end position="67"/>
    </location>
</feature>
<evidence type="ECO:0000256" key="1">
    <source>
        <dbReference type="SAM" id="MobiDB-lite"/>
    </source>
</evidence>